<reference evidence="1 2" key="1">
    <citation type="submission" date="2011-11" db="EMBL/GenBank/DDBJ databases">
        <title>The Noncontiguous Finished sequence of Saccharomonospora cyanea NA-134.</title>
        <authorList>
            <consortium name="US DOE Joint Genome Institute"/>
            <person name="Lucas S."/>
            <person name="Han J."/>
            <person name="Lapidus A."/>
            <person name="Cheng J.-F."/>
            <person name="Goodwin L."/>
            <person name="Pitluck S."/>
            <person name="Peters L."/>
            <person name="Ovchinnikova G."/>
            <person name="Lu M."/>
            <person name="Detter J.C."/>
            <person name="Han C."/>
            <person name="Tapia R."/>
            <person name="Land M."/>
            <person name="Hauser L."/>
            <person name="Kyrpides N."/>
            <person name="Ivanova N."/>
            <person name="Pagani I."/>
            <person name="Brambilla E.-M."/>
            <person name="Klenk H.-P."/>
            <person name="Woyke T."/>
        </authorList>
    </citation>
    <scope>NUCLEOTIDE SEQUENCE [LARGE SCALE GENOMIC DNA]</scope>
    <source>
        <strain evidence="1 2">NA-134</strain>
    </source>
</reference>
<proteinExistence type="predicted"/>
<dbReference type="AlphaFoldDB" id="H5XFW9"/>
<dbReference type="OrthoDB" id="5182404at2"/>
<sequence>MPDVEVDLLWTPDFVATTQEILDVARVDGGQTVTYGADRLGGTAVAKNIAQSADSSRVTIVVNHNVLSTAVDEQTTAHSIFVLAHELTHPLINRMRADSGVLDDVPFPSETPTELARSITRTATDEYRADRIASIILGHFASAEQDGERVRLHQGHIWAGVEDYREQLAQVLDSHIHPGWPDLVQSYRECRTSLDALWRQVVTETDQVFTLLAHAQACEDASQTGGPFAGPMMTSNPGASLYLEPAWTQVLTAVHDTSLLPSREDFAAADLAVARFGEVAIKSIWEELGLTFDEYEDRSYYIHVAQPMR</sequence>
<name>H5XFW9_9PSEU</name>
<dbReference type="HOGENOM" id="CLU_899828_0_0_11"/>
<keyword evidence="2" id="KW-1185">Reference proteome</keyword>
<evidence type="ECO:0000313" key="1">
    <source>
        <dbReference type="EMBL" id="EHR61525.1"/>
    </source>
</evidence>
<organism evidence="1 2">
    <name type="scientific">Saccharomonospora cyanea NA-134</name>
    <dbReference type="NCBI Taxonomy" id="882082"/>
    <lineage>
        <taxon>Bacteria</taxon>
        <taxon>Bacillati</taxon>
        <taxon>Actinomycetota</taxon>
        <taxon>Actinomycetes</taxon>
        <taxon>Pseudonocardiales</taxon>
        <taxon>Pseudonocardiaceae</taxon>
        <taxon>Saccharomonospora</taxon>
    </lineage>
</organism>
<accession>H5XFW9</accession>
<dbReference type="eggNOG" id="ENOG5030UU3">
    <property type="taxonomic scope" value="Bacteria"/>
</dbReference>
<dbReference type="Proteomes" id="UP000002791">
    <property type="component" value="Chromosome"/>
</dbReference>
<dbReference type="EMBL" id="CM001440">
    <property type="protein sequence ID" value="EHR61525.1"/>
    <property type="molecule type" value="Genomic_DNA"/>
</dbReference>
<protein>
    <submittedName>
        <fullName evidence="1">Uncharacterized protein</fullName>
    </submittedName>
</protein>
<evidence type="ECO:0000313" key="2">
    <source>
        <dbReference type="Proteomes" id="UP000002791"/>
    </source>
</evidence>
<gene>
    <name evidence="1" type="ORF">SaccyDRAFT_2673</name>
</gene>